<dbReference type="Proteomes" id="UP000276029">
    <property type="component" value="Unassembled WGS sequence"/>
</dbReference>
<organism evidence="3 5">
    <name type="scientific">Sphingosinicella microcystinivorans</name>
    <dbReference type="NCBI Taxonomy" id="335406"/>
    <lineage>
        <taxon>Bacteria</taxon>
        <taxon>Pseudomonadati</taxon>
        <taxon>Pseudomonadota</taxon>
        <taxon>Alphaproteobacteria</taxon>
        <taxon>Sphingomonadales</taxon>
        <taxon>Sphingosinicellaceae</taxon>
        <taxon>Sphingosinicella</taxon>
    </lineage>
</organism>
<dbReference type="EMBL" id="AP018711">
    <property type="protein sequence ID" value="BBE35126.1"/>
    <property type="molecule type" value="Genomic_DNA"/>
</dbReference>
<evidence type="ECO:0000313" key="4">
    <source>
        <dbReference type="EMBL" id="RKS92105.1"/>
    </source>
</evidence>
<name>A0AAD1G210_SPHMI</name>
<evidence type="ECO:0000313" key="5">
    <source>
        <dbReference type="Proteomes" id="UP000275727"/>
    </source>
</evidence>
<proteinExistence type="predicted"/>
<evidence type="ECO:0000313" key="6">
    <source>
        <dbReference type="Proteomes" id="UP000276029"/>
    </source>
</evidence>
<evidence type="ECO:0000256" key="1">
    <source>
        <dbReference type="SAM" id="SignalP"/>
    </source>
</evidence>
<evidence type="ECO:0000259" key="2">
    <source>
        <dbReference type="Pfam" id="PF07589"/>
    </source>
</evidence>
<gene>
    <name evidence="4" type="ORF">DFR51_1681</name>
    <name evidence="3" type="ORF">SmB9_27840</name>
</gene>
<dbReference type="NCBIfam" id="TIGR02595">
    <property type="entry name" value="PEP_CTERM"/>
    <property type="match status" value="1"/>
</dbReference>
<dbReference type="KEGG" id="smic:SmB9_27840"/>
<protein>
    <submittedName>
        <fullName evidence="4">Secreted protein with PEP-CTERM sorting signal/MYXO-CTERM domain-containing protein</fullName>
    </submittedName>
</protein>
<keyword evidence="1" id="KW-0732">Signal</keyword>
<dbReference type="EMBL" id="RBWX01000007">
    <property type="protein sequence ID" value="RKS92105.1"/>
    <property type="molecule type" value="Genomic_DNA"/>
</dbReference>
<sequence>MNIKMIGGAALLFAASTAQAATMSVTYEAPGATNTTATFDYYGVETFNGKAGDTSFTSSFTYDGNTIELTYNDVKVIGANQYGGDGGSDYAVAGLGYGTLSYSIDITQSGSAGVNYFGYWLSALDAGNTVKFYSGASEVFAFAPVNVLALVSGQPDYWGHPVTGENAGEPYVFLNFFYDGGTFDRIEFIQAPGGAGYESDNHTVGFFKDKGDGTPVTDVPEPGALGLLGLGLALAVVARRRKA</sequence>
<dbReference type="AlphaFoldDB" id="A0AAD1G210"/>
<accession>A0AAD1G210</accession>
<keyword evidence="6" id="KW-1185">Reference proteome</keyword>
<dbReference type="Proteomes" id="UP000275727">
    <property type="component" value="Chromosome"/>
</dbReference>
<reference evidence="3 5" key="1">
    <citation type="submission" date="2018-06" db="EMBL/GenBank/DDBJ databases">
        <title>Complete Genome Sequence of the Microcystin-Degrading Bacterium Sphingosinicella microcystinivorans Strain B-9.</title>
        <authorList>
            <person name="Jin H."/>
            <person name="Nishizawa T."/>
            <person name="Guo Y."/>
            <person name="Nishizawa A."/>
            <person name="Park H."/>
            <person name="Kato H."/>
            <person name="Tsuji K."/>
            <person name="Harada K."/>
        </authorList>
    </citation>
    <scope>NUCLEOTIDE SEQUENCE [LARGE SCALE GENOMIC DNA]</scope>
    <source>
        <strain evidence="3 5">B9</strain>
    </source>
</reference>
<dbReference type="Pfam" id="PF07589">
    <property type="entry name" value="PEP-CTERM"/>
    <property type="match status" value="1"/>
</dbReference>
<evidence type="ECO:0000313" key="3">
    <source>
        <dbReference type="EMBL" id="BBE35126.1"/>
    </source>
</evidence>
<reference evidence="4 6" key="2">
    <citation type="submission" date="2018-10" db="EMBL/GenBank/DDBJ databases">
        <title>Genomic Encyclopedia of Type Strains, Phase IV (KMG-IV): sequencing the most valuable type-strain genomes for metagenomic binning, comparative biology and taxonomic classification.</title>
        <authorList>
            <person name="Goeker M."/>
        </authorList>
    </citation>
    <scope>NUCLEOTIDE SEQUENCE [LARGE SCALE GENOMIC DNA]</scope>
    <source>
        <strain evidence="4 6">DSM 19791</strain>
    </source>
</reference>
<dbReference type="InterPro" id="IPR013424">
    <property type="entry name" value="Ice-binding_C"/>
</dbReference>
<dbReference type="RefSeq" id="WP_121049132.1">
    <property type="nucleotide sequence ID" value="NZ_AP018711.1"/>
</dbReference>
<feature type="chain" id="PRO_5042246559" evidence="1">
    <location>
        <begin position="21"/>
        <end position="243"/>
    </location>
</feature>
<feature type="domain" description="Ice-binding protein C-terminal" evidence="2">
    <location>
        <begin position="218"/>
        <end position="241"/>
    </location>
</feature>
<feature type="signal peptide" evidence="1">
    <location>
        <begin position="1"/>
        <end position="20"/>
    </location>
</feature>